<dbReference type="Proteomes" id="UP000014680">
    <property type="component" value="Unassembled WGS sequence"/>
</dbReference>
<gene>
    <name evidence="2" type="ORF">EIN_155260</name>
</gene>
<name>A0A0A1U949_ENTIV</name>
<feature type="region of interest" description="Disordered" evidence="1">
    <location>
        <begin position="431"/>
        <end position="461"/>
    </location>
</feature>
<proteinExistence type="predicted"/>
<dbReference type="AlphaFoldDB" id="A0A0A1U949"/>
<dbReference type="OrthoDB" id="27985at2759"/>
<dbReference type="RefSeq" id="XP_004258190.1">
    <property type="nucleotide sequence ID" value="XM_004258142.1"/>
</dbReference>
<feature type="compositionally biased region" description="Polar residues" evidence="1">
    <location>
        <begin position="148"/>
        <end position="172"/>
    </location>
</feature>
<dbReference type="KEGG" id="eiv:EIN_155260"/>
<protein>
    <submittedName>
        <fullName evidence="2">Uncharacterized protein</fullName>
    </submittedName>
</protein>
<dbReference type="GeneID" id="14890217"/>
<dbReference type="VEuPathDB" id="AmoebaDB:EIN_155260"/>
<dbReference type="OMA" id="FFVFPYT"/>
<evidence type="ECO:0000313" key="3">
    <source>
        <dbReference type="Proteomes" id="UP000014680"/>
    </source>
</evidence>
<feature type="region of interest" description="Disordered" evidence="1">
    <location>
        <begin position="122"/>
        <end position="172"/>
    </location>
</feature>
<sequence>MSETKRITSRRSKYFDFSCPSNKFNGEWALTLYNAVKQDIASIDRISQEAVTAVVFEKTTRTGIPKIRAFFLFQTPKMLSLLQRELEMRGTWGLPLLNASGMMRWAEVGHKIVCKKGVNKPLKKKDKYQSKTTTPIPKGRGRPGHFNPHSTNTYSTPLEQTPSPNAQSTSVSRPLLSTTLNAVSTPVQQTTSTQPGPLTQTTLNAPTHEMSFMQKVYETRMSEEPAQIVLTKKHYFVYGENADETALRIAEKIDEDYYVKDSSMYWDDYSNEAVVVFNGISRSNASRLAELPSWMGKYSMKVPGRIWPVMINPVCIIIASYEPIEVVFNSMPAVFNAVKGKCELVVSNVDIDKMIIKSIGQLFNEQEQRNYKDEVKENPMSNIAAAPGNSTLQAPSAPISAASQYVPKPALMPLGEQKEKKEEVYSLDIRVRDRSRSRERDRDRSWDRDRRDDRYDTRYSSRDREWADIDLNRKY</sequence>
<accession>A0A0A1U949</accession>
<organism evidence="2 3">
    <name type="scientific">Entamoeba invadens IP1</name>
    <dbReference type="NCBI Taxonomy" id="370355"/>
    <lineage>
        <taxon>Eukaryota</taxon>
        <taxon>Amoebozoa</taxon>
        <taxon>Evosea</taxon>
        <taxon>Archamoebae</taxon>
        <taxon>Mastigamoebida</taxon>
        <taxon>Entamoebidae</taxon>
        <taxon>Entamoeba</taxon>
    </lineage>
</organism>
<keyword evidence="3" id="KW-1185">Reference proteome</keyword>
<evidence type="ECO:0000313" key="2">
    <source>
        <dbReference type="EMBL" id="ELP91419.1"/>
    </source>
</evidence>
<reference evidence="2 3" key="1">
    <citation type="submission" date="2012-10" db="EMBL/GenBank/DDBJ databases">
        <authorList>
            <person name="Zafar N."/>
            <person name="Inman J."/>
            <person name="Hall N."/>
            <person name="Lorenzi H."/>
            <person name="Caler E."/>
        </authorList>
    </citation>
    <scope>NUCLEOTIDE SEQUENCE [LARGE SCALE GENOMIC DNA]</scope>
    <source>
        <strain evidence="2 3">IP1</strain>
    </source>
</reference>
<dbReference type="EMBL" id="KB206474">
    <property type="protein sequence ID" value="ELP91419.1"/>
    <property type="molecule type" value="Genomic_DNA"/>
</dbReference>
<evidence type="ECO:0000256" key="1">
    <source>
        <dbReference type="SAM" id="MobiDB-lite"/>
    </source>
</evidence>